<gene>
    <name evidence="1" type="ORF">J2S74_000340</name>
</gene>
<evidence type="ECO:0000313" key="1">
    <source>
        <dbReference type="EMBL" id="MDQ0252968.1"/>
    </source>
</evidence>
<proteinExistence type="predicted"/>
<dbReference type="Proteomes" id="UP001230005">
    <property type="component" value="Unassembled WGS sequence"/>
</dbReference>
<reference evidence="1 2" key="1">
    <citation type="submission" date="2023-07" db="EMBL/GenBank/DDBJ databases">
        <title>Genomic Encyclopedia of Type Strains, Phase IV (KMG-IV): sequencing the most valuable type-strain genomes for metagenomic binning, comparative biology and taxonomic classification.</title>
        <authorList>
            <person name="Goeker M."/>
        </authorList>
    </citation>
    <scope>NUCLEOTIDE SEQUENCE [LARGE SCALE GENOMIC DNA]</scope>
    <source>
        <strain evidence="1 2">DSM 9768</strain>
    </source>
</reference>
<comment type="caution">
    <text evidence="1">The sequence shown here is derived from an EMBL/GenBank/DDBJ whole genome shotgun (WGS) entry which is preliminary data.</text>
</comment>
<protein>
    <submittedName>
        <fullName evidence="1">Uncharacterized protein</fullName>
    </submittedName>
</protein>
<organism evidence="1 2">
    <name type="scientific">Evansella vedderi</name>
    <dbReference type="NCBI Taxonomy" id="38282"/>
    <lineage>
        <taxon>Bacteria</taxon>
        <taxon>Bacillati</taxon>
        <taxon>Bacillota</taxon>
        <taxon>Bacilli</taxon>
        <taxon>Bacillales</taxon>
        <taxon>Bacillaceae</taxon>
        <taxon>Evansella</taxon>
    </lineage>
</organism>
<name>A0ABT9ZR86_9BACI</name>
<keyword evidence="2" id="KW-1185">Reference proteome</keyword>
<sequence length="57" mass="6287">MWGRFETGEKKEISSFFTCPNGNKSGTSKTKAYSIFPDASGHWAEDAINLIITVSTE</sequence>
<dbReference type="EMBL" id="JAUSUG010000001">
    <property type="protein sequence ID" value="MDQ0252968.1"/>
    <property type="molecule type" value="Genomic_DNA"/>
</dbReference>
<accession>A0ABT9ZR86</accession>
<evidence type="ECO:0000313" key="2">
    <source>
        <dbReference type="Proteomes" id="UP001230005"/>
    </source>
</evidence>